<evidence type="ECO:0000256" key="1">
    <source>
        <dbReference type="ARBA" id="ARBA00006938"/>
    </source>
</evidence>
<reference evidence="13" key="1">
    <citation type="submission" date="2025-08" db="UniProtKB">
        <authorList>
            <consortium name="RefSeq"/>
        </authorList>
    </citation>
    <scope>IDENTIFICATION</scope>
    <source>
        <tissue evidence="13">Whole sample</tissue>
    </source>
</reference>
<feature type="compositionally biased region" description="Basic and acidic residues" evidence="10">
    <location>
        <begin position="343"/>
        <end position="355"/>
    </location>
</feature>
<keyword evidence="5 8" id="KW-0694">RNA-binding</keyword>
<dbReference type="PANTHER" id="PTHR20957:SF0">
    <property type="entry name" value="RNA-BINDING PROTEIN 48"/>
    <property type="match status" value="1"/>
</dbReference>
<evidence type="ECO:0000256" key="10">
    <source>
        <dbReference type="SAM" id="MobiDB-lite"/>
    </source>
</evidence>
<evidence type="ECO:0000256" key="9">
    <source>
        <dbReference type="SAM" id="Coils"/>
    </source>
</evidence>
<feature type="compositionally biased region" description="Basic and acidic residues" evidence="10">
    <location>
        <begin position="151"/>
        <end position="171"/>
    </location>
</feature>
<feature type="region of interest" description="Disordered" evidence="10">
    <location>
        <begin position="336"/>
        <end position="355"/>
    </location>
</feature>
<dbReference type="GO" id="GO:0005654">
    <property type="term" value="C:nucleoplasm"/>
    <property type="evidence" value="ECO:0007669"/>
    <property type="project" value="TreeGrafter"/>
</dbReference>
<dbReference type="PROSITE" id="PS50102">
    <property type="entry name" value="RRM"/>
    <property type="match status" value="1"/>
</dbReference>
<dbReference type="OrthoDB" id="78358at2759"/>
<dbReference type="RefSeq" id="XP_022309555.1">
    <property type="nucleotide sequence ID" value="XM_022453847.1"/>
</dbReference>
<protein>
    <recommendedName>
        <fullName evidence="2">RNA-binding protein 48</fullName>
    </recommendedName>
</protein>
<feature type="region of interest" description="Disordered" evidence="10">
    <location>
        <begin position="151"/>
        <end position="242"/>
    </location>
</feature>
<feature type="compositionally biased region" description="Polar residues" evidence="10">
    <location>
        <begin position="274"/>
        <end position="287"/>
    </location>
</feature>
<feature type="domain" description="RRM" evidence="11">
    <location>
        <begin position="42"/>
        <end position="121"/>
    </location>
</feature>
<dbReference type="InterPro" id="IPR034264">
    <property type="entry name" value="RBM48_RRM"/>
</dbReference>
<evidence type="ECO:0000256" key="8">
    <source>
        <dbReference type="PROSITE-ProRule" id="PRU00176"/>
    </source>
</evidence>
<dbReference type="AlphaFoldDB" id="A0A8B8C1U8"/>
<dbReference type="CDD" id="cd12442">
    <property type="entry name" value="RRM_RBM48"/>
    <property type="match status" value="1"/>
</dbReference>
<dbReference type="Proteomes" id="UP000694844">
    <property type="component" value="Chromosome 9"/>
</dbReference>
<dbReference type="GO" id="GO:0006397">
    <property type="term" value="P:mRNA processing"/>
    <property type="evidence" value="ECO:0007669"/>
    <property type="project" value="UniProtKB-KW"/>
</dbReference>
<keyword evidence="9" id="KW-0175">Coiled coil</keyword>
<dbReference type="SUPFAM" id="SSF54928">
    <property type="entry name" value="RNA-binding domain, RBD"/>
    <property type="match status" value="1"/>
</dbReference>
<dbReference type="InterPro" id="IPR039599">
    <property type="entry name" value="RBM48"/>
</dbReference>
<dbReference type="InterPro" id="IPR012677">
    <property type="entry name" value="Nucleotide-bd_a/b_plait_sf"/>
</dbReference>
<evidence type="ECO:0000256" key="5">
    <source>
        <dbReference type="ARBA" id="ARBA00022884"/>
    </source>
</evidence>
<gene>
    <name evidence="13" type="primary">LOC111115193</name>
</gene>
<sequence length="424" mass="48692">MAAPIKIPSHHIKGEVAPNRPAYREGRQPKATKVYTVNQESVYLLVQGVPALGTSQELIQQFAVYGAIQEYRILDEYPTADRYHDVYLIKFQKIQAARFAKKKLDDYSFYGGLLHISYAPEFESVEESREKLQERRRNIASRLRLLGKETQMKITEEPRPEGIQHSDDKGMNENSHIPPPVNPSHVIQPDPSTRLHNPMPEPDPSMGSYNQIPYREPNSDLIPQPEPCYHIPPPPKQDYRINPKTQNRTKYEFARVPSAHATLPKEMTEHKGVNFQQQMLKTDSQNTRTEKQTSDINSRDDGDKPNDSEVKTVNGLIVRDVPKQRSTPKFVPRQTLKITKSQPKSEAEGTSESDKFREELQQNAFLLGKKQGPRAKVEETKPISTEEERSVSRTVTQIRKRVHEVFETGALERKEKQRKIVDKT</sequence>
<feature type="region of interest" description="Disordered" evidence="10">
    <location>
        <begin position="370"/>
        <end position="394"/>
    </location>
</feature>
<evidence type="ECO:0000256" key="3">
    <source>
        <dbReference type="ARBA" id="ARBA00022664"/>
    </source>
</evidence>
<evidence type="ECO:0000256" key="6">
    <source>
        <dbReference type="ARBA" id="ARBA00023187"/>
    </source>
</evidence>
<evidence type="ECO:0000313" key="12">
    <source>
        <dbReference type="Proteomes" id="UP000694844"/>
    </source>
</evidence>
<feature type="coiled-coil region" evidence="9">
    <location>
        <begin position="122"/>
        <end position="149"/>
    </location>
</feature>
<dbReference type="GO" id="GO:0008380">
    <property type="term" value="P:RNA splicing"/>
    <property type="evidence" value="ECO:0007669"/>
    <property type="project" value="UniProtKB-KW"/>
</dbReference>
<dbReference type="GO" id="GO:0005681">
    <property type="term" value="C:spliceosomal complex"/>
    <property type="evidence" value="ECO:0007669"/>
    <property type="project" value="UniProtKB-KW"/>
</dbReference>
<evidence type="ECO:0000313" key="13">
    <source>
        <dbReference type="RefSeq" id="XP_022309555.1"/>
    </source>
</evidence>
<evidence type="ECO:0000256" key="7">
    <source>
        <dbReference type="ARBA" id="ARBA00035004"/>
    </source>
</evidence>
<dbReference type="InterPro" id="IPR035979">
    <property type="entry name" value="RBD_domain_sf"/>
</dbReference>
<dbReference type="KEGG" id="cvn:111115193"/>
<comment type="function">
    <text evidence="7">As a component of the minor spliceosome, involved in the splicing of U12-type introns in pre-mRNAs.</text>
</comment>
<comment type="similarity">
    <text evidence="1">Belongs to the RBM48 family.</text>
</comment>
<dbReference type="InterPro" id="IPR000504">
    <property type="entry name" value="RRM_dom"/>
</dbReference>
<dbReference type="PANTHER" id="PTHR20957">
    <property type="entry name" value="RNA-BINDING PROTEIN 48"/>
    <property type="match status" value="1"/>
</dbReference>
<evidence type="ECO:0000256" key="2">
    <source>
        <dbReference type="ARBA" id="ARBA00015189"/>
    </source>
</evidence>
<dbReference type="FunFam" id="3.30.70.330:FF:000424">
    <property type="entry name" value="RNA-binding protein 48 isoform X4"/>
    <property type="match status" value="1"/>
</dbReference>
<evidence type="ECO:0000259" key="11">
    <source>
        <dbReference type="PROSITE" id="PS50102"/>
    </source>
</evidence>
<evidence type="ECO:0000256" key="4">
    <source>
        <dbReference type="ARBA" id="ARBA00022728"/>
    </source>
</evidence>
<feature type="compositionally biased region" description="Basic and acidic residues" evidence="10">
    <location>
        <begin position="375"/>
        <end position="391"/>
    </location>
</feature>
<name>A0A8B8C1U8_CRAVI</name>
<dbReference type="Gene3D" id="3.30.70.330">
    <property type="match status" value="1"/>
</dbReference>
<keyword evidence="3" id="KW-0507">mRNA processing</keyword>
<feature type="compositionally biased region" description="Pro residues" evidence="10">
    <location>
        <begin position="224"/>
        <end position="236"/>
    </location>
</feature>
<keyword evidence="6" id="KW-0508">mRNA splicing</keyword>
<organism evidence="12 13">
    <name type="scientific">Crassostrea virginica</name>
    <name type="common">Eastern oyster</name>
    <dbReference type="NCBI Taxonomy" id="6565"/>
    <lineage>
        <taxon>Eukaryota</taxon>
        <taxon>Metazoa</taxon>
        <taxon>Spiralia</taxon>
        <taxon>Lophotrochozoa</taxon>
        <taxon>Mollusca</taxon>
        <taxon>Bivalvia</taxon>
        <taxon>Autobranchia</taxon>
        <taxon>Pteriomorphia</taxon>
        <taxon>Ostreida</taxon>
        <taxon>Ostreoidea</taxon>
        <taxon>Ostreidae</taxon>
        <taxon>Crassostrea</taxon>
    </lineage>
</organism>
<feature type="compositionally biased region" description="Basic and acidic residues" evidence="10">
    <location>
        <begin position="288"/>
        <end position="310"/>
    </location>
</feature>
<accession>A0A8B8C1U8</accession>
<keyword evidence="12" id="KW-1185">Reference proteome</keyword>
<dbReference type="GO" id="GO:0003723">
    <property type="term" value="F:RNA binding"/>
    <property type="evidence" value="ECO:0007669"/>
    <property type="project" value="UniProtKB-UniRule"/>
</dbReference>
<keyword evidence="4" id="KW-0747">Spliceosome</keyword>
<dbReference type="GeneID" id="111115193"/>
<feature type="region of interest" description="Disordered" evidence="10">
    <location>
        <begin position="260"/>
        <end position="312"/>
    </location>
</feature>
<proteinExistence type="inferred from homology"/>